<accession>A0A3S1ABJ4</accession>
<dbReference type="OrthoDB" id="513689at2"/>
<protein>
    <submittedName>
        <fullName evidence="1">Uncharacterized protein</fullName>
    </submittedName>
</protein>
<dbReference type="Proteomes" id="UP000268857">
    <property type="component" value="Unassembled WGS sequence"/>
</dbReference>
<sequence>MNQESPDFKSGECQRTGDWEVSKVDVYETKTEGAEFDVIAICWCKYSPINSPLKQLPEIQIHQDLQEV</sequence>
<dbReference type="RefSeq" id="WP_016879484.1">
    <property type="nucleotide sequence ID" value="NZ_AJLN01000060.1"/>
</dbReference>
<evidence type="ECO:0000313" key="2">
    <source>
        <dbReference type="Proteomes" id="UP000268857"/>
    </source>
</evidence>
<gene>
    <name evidence="1" type="ORF">PCC6912_50680</name>
</gene>
<keyword evidence="2" id="KW-1185">Reference proteome</keyword>
<comment type="caution">
    <text evidence="1">The sequence shown here is derived from an EMBL/GenBank/DDBJ whole genome shotgun (WGS) entry which is preliminary data.</text>
</comment>
<dbReference type="AlphaFoldDB" id="A0A3S1ABJ4"/>
<reference evidence="1 2" key="1">
    <citation type="journal article" date="2019" name="Genome Biol. Evol.">
        <title>Day and night: Metabolic profiles and evolutionary relationships of six axenic non-marine cyanobacteria.</title>
        <authorList>
            <person name="Will S.E."/>
            <person name="Henke P."/>
            <person name="Boedeker C."/>
            <person name="Huang S."/>
            <person name="Brinkmann H."/>
            <person name="Rohde M."/>
            <person name="Jarek M."/>
            <person name="Friedl T."/>
            <person name="Seufert S."/>
            <person name="Schumacher M."/>
            <person name="Overmann J."/>
            <person name="Neumann-Schaal M."/>
            <person name="Petersen J."/>
        </authorList>
    </citation>
    <scope>NUCLEOTIDE SEQUENCE [LARGE SCALE GENOMIC DNA]</scope>
    <source>
        <strain evidence="1 2">PCC 6912</strain>
    </source>
</reference>
<evidence type="ECO:0000313" key="1">
    <source>
        <dbReference type="EMBL" id="RUR74890.1"/>
    </source>
</evidence>
<name>A0A3S1ABJ4_CHLFR</name>
<dbReference type="EMBL" id="RSCJ01000027">
    <property type="protein sequence ID" value="RUR74890.1"/>
    <property type="molecule type" value="Genomic_DNA"/>
</dbReference>
<proteinExistence type="predicted"/>
<organism evidence="1 2">
    <name type="scientific">Chlorogloeopsis fritschii PCC 6912</name>
    <dbReference type="NCBI Taxonomy" id="211165"/>
    <lineage>
        <taxon>Bacteria</taxon>
        <taxon>Bacillati</taxon>
        <taxon>Cyanobacteriota</taxon>
        <taxon>Cyanophyceae</taxon>
        <taxon>Nostocales</taxon>
        <taxon>Chlorogloeopsidaceae</taxon>
        <taxon>Chlorogloeopsis</taxon>
    </lineage>
</organism>